<protein>
    <recommendedName>
        <fullName evidence="8">Guanidinium exporter</fullName>
    </recommendedName>
</protein>
<evidence type="ECO:0000256" key="5">
    <source>
        <dbReference type="ARBA" id="ARBA00022989"/>
    </source>
</evidence>
<dbReference type="SUPFAM" id="SSF103481">
    <property type="entry name" value="Multidrug resistance efflux transporter EmrE"/>
    <property type="match status" value="1"/>
</dbReference>
<sequence length="98" mass="10349">MHWIILFVAGLLEVVWAFYMKRSDGFTLPSAITVIAMIASGVLLSFSMKVLPLGTAYTVWTGIGAVGSFLLGEPASPMRLAAGALIVSGILMMKLAST</sequence>
<evidence type="ECO:0000256" key="8">
    <source>
        <dbReference type="ARBA" id="ARBA00039168"/>
    </source>
</evidence>
<gene>
    <name evidence="11" type="ORF">GGE16_005766</name>
</gene>
<dbReference type="PANTHER" id="PTHR30561">
    <property type="entry name" value="SMR FAMILY PROTON-DEPENDENT DRUG EFFLUX TRANSPORTER SUGE"/>
    <property type="match status" value="1"/>
</dbReference>
<dbReference type="InterPro" id="IPR037185">
    <property type="entry name" value="EmrE-like"/>
</dbReference>
<evidence type="ECO:0000256" key="9">
    <source>
        <dbReference type="RuleBase" id="RU003942"/>
    </source>
</evidence>
<evidence type="ECO:0000256" key="3">
    <source>
        <dbReference type="ARBA" id="ARBA00022475"/>
    </source>
</evidence>
<dbReference type="Pfam" id="PF00893">
    <property type="entry name" value="Multi_Drug_Res"/>
    <property type="match status" value="1"/>
</dbReference>
<dbReference type="InterPro" id="IPR045324">
    <property type="entry name" value="Small_multidrug_res"/>
</dbReference>
<dbReference type="GO" id="GO:0022857">
    <property type="term" value="F:transmembrane transporter activity"/>
    <property type="evidence" value="ECO:0007669"/>
    <property type="project" value="InterPro"/>
</dbReference>
<comment type="similarity">
    <text evidence="7">Belongs to the drug/metabolite transporter (DMT) superfamily. Small multidrug resistance (SMR) (TC 2.A.7.1) family. Gdx/SugE subfamily.</text>
</comment>
<accession>A0AAE2MQP2</accession>
<keyword evidence="6 10" id="KW-0472">Membrane</keyword>
<dbReference type="EMBL" id="JACIGO010000011">
    <property type="protein sequence ID" value="MBB4293672.1"/>
    <property type="molecule type" value="Genomic_DNA"/>
</dbReference>
<dbReference type="RefSeq" id="WP_085739469.1">
    <property type="nucleotide sequence ID" value="NZ_JACHAZ010000006.1"/>
</dbReference>
<keyword evidence="2" id="KW-0813">Transport</keyword>
<keyword evidence="5 10" id="KW-1133">Transmembrane helix</keyword>
<evidence type="ECO:0000313" key="11">
    <source>
        <dbReference type="EMBL" id="MBB4293672.1"/>
    </source>
</evidence>
<dbReference type="InterPro" id="IPR000390">
    <property type="entry name" value="Small_drug/metabolite_transptr"/>
</dbReference>
<name>A0AAE2MQP2_RHILE</name>
<proteinExistence type="inferred from homology"/>
<dbReference type="Proteomes" id="UP000538507">
    <property type="component" value="Unassembled WGS sequence"/>
</dbReference>
<dbReference type="Gene3D" id="1.10.3730.20">
    <property type="match status" value="1"/>
</dbReference>
<comment type="subcellular location">
    <subcellularLocation>
        <location evidence="1 9">Cell membrane</location>
        <topology evidence="1 9">Multi-pass membrane protein</topology>
    </subcellularLocation>
</comment>
<keyword evidence="4 9" id="KW-0812">Transmembrane</keyword>
<reference evidence="11 12" key="1">
    <citation type="submission" date="2020-08" db="EMBL/GenBank/DDBJ databases">
        <title>Genomic Encyclopedia of Type Strains, Phase IV (KMG-V): Genome sequencing to study the core and pangenomes of soil and plant-associated prokaryotes.</title>
        <authorList>
            <person name="Whitman W."/>
        </authorList>
    </citation>
    <scope>NUCLEOTIDE SEQUENCE [LARGE SCALE GENOMIC DNA]</scope>
    <source>
        <strain evidence="11 12">SEMIA 415</strain>
    </source>
</reference>
<evidence type="ECO:0000256" key="2">
    <source>
        <dbReference type="ARBA" id="ARBA00022448"/>
    </source>
</evidence>
<dbReference type="AlphaFoldDB" id="A0AAE2MQP2"/>
<keyword evidence="3" id="KW-1003">Cell membrane</keyword>
<feature type="transmembrane region" description="Helical" evidence="10">
    <location>
        <begin position="27"/>
        <end position="46"/>
    </location>
</feature>
<evidence type="ECO:0000313" key="12">
    <source>
        <dbReference type="Proteomes" id="UP000538507"/>
    </source>
</evidence>
<evidence type="ECO:0000256" key="1">
    <source>
        <dbReference type="ARBA" id="ARBA00004651"/>
    </source>
</evidence>
<organism evidence="11 12">
    <name type="scientific">Rhizobium leguminosarum</name>
    <dbReference type="NCBI Taxonomy" id="384"/>
    <lineage>
        <taxon>Bacteria</taxon>
        <taxon>Pseudomonadati</taxon>
        <taxon>Pseudomonadota</taxon>
        <taxon>Alphaproteobacteria</taxon>
        <taxon>Hyphomicrobiales</taxon>
        <taxon>Rhizobiaceae</taxon>
        <taxon>Rhizobium/Agrobacterium group</taxon>
        <taxon>Rhizobium</taxon>
    </lineage>
</organism>
<dbReference type="GO" id="GO:0005886">
    <property type="term" value="C:plasma membrane"/>
    <property type="evidence" value="ECO:0007669"/>
    <property type="project" value="UniProtKB-SubCell"/>
</dbReference>
<evidence type="ECO:0000256" key="7">
    <source>
        <dbReference type="ARBA" id="ARBA00038151"/>
    </source>
</evidence>
<feature type="transmembrane region" description="Helical" evidence="10">
    <location>
        <begin position="53"/>
        <end position="72"/>
    </location>
</feature>
<evidence type="ECO:0000256" key="4">
    <source>
        <dbReference type="ARBA" id="ARBA00022692"/>
    </source>
</evidence>
<dbReference type="PANTHER" id="PTHR30561:SF0">
    <property type="entry name" value="GUANIDINIUM EXPORTER"/>
    <property type="match status" value="1"/>
</dbReference>
<evidence type="ECO:0000256" key="10">
    <source>
        <dbReference type="SAM" id="Phobius"/>
    </source>
</evidence>
<comment type="caution">
    <text evidence="11">The sequence shown here is derived from an EMBL/GenBank/DDBJ whole genome shotgun (WGS) entry which is preliminary data.</text>
</comment>
<evidence type="ECO:0000256" key="6">
    <source>
        <dbReference type="ARBA" id="ARBA00023136"/>
    </source>
</evidence>